<sequence>MHDRRWQYKVLTVKPSPFASAEKADAMIEEVLTRQGLEGWELINAVLVSHYYRLFFKR</sequence>
<gene>
    <name evidence="1" type="ORF">DES40_2613</name>
</gene>
<reference evidence="1 2" key="1">
    <citation type="submission" date="2018-10" db="EMBL/GenBank/DDBJ databases">
        <title>Genomic Encyclopedia of Type Strains, Phase IV (KMG-IV): sequencing the most valuable type-strain genomes for metagenomic binning, comparative biology and taxonomic classification.</title>
        <authorList>
            <person name="Goeker M."/>
        </authorList>
    </citation>
    <scope>NUCLEOTIDE SEQUENCE [LARGE SCALE GENOMIC DNA]</scope>
    <source>
        <strain evidence="1 2">DSM 22008</strain>
    </source>
</reference>
<dbReference type="OrthoDB" id="9799495at2"/>
<dbReference type="Proteomes" id="UP000282211">
    <property type="component" value="Unassembled WGS sequence"/>
</dbReference>
<dbReference type="RefSeq" id="WP_121102825.1">
    <property type="nucleotide sequence ID" value="NZ_RBII01000002.1"/>
</dbReference>
<organism evidence="1 2">
    <name type="scientific">Litorimonas taeanensis</name>
    <dbReference type="NCBI Taxonomy" id="568099"/>
    <lineage>
        <taxon>Bacteria</taxon>
        <taxon>Pseudomonadati</taxon>
        <taxon>Pseudomonadota</taxon>
        <taxon>Alphaproteobacteria</taxon>
        <taxon>Maricaulales</taxon>
        <taxon>Robiginitomaculaceae</taxon>
    </lineage>
</organism>
<protein>
    <submittedName>
        <fullName evidence="1">Uncharacterized protein DUF4177</fullName>
    </submittedName>
</protein>
<dbReference type="AlphaFoldDB" id="A0A420WFL9"/>
<evidence type="ECO:0000313" key="2">
    <source>
        <dbReference type="Proteomes" id="UP000282211"/>
    </source>
</evidence>
<proteinExistence type="predicted"/>
<name>A0A420WFL9_9PROT</name>
<keyword evidence="2" id="KW-1185">Reference proteome</keyword>
<comment type="caution">
    <text evidence="1">The sequence shown here is derived from an EMBL/GenBank/DDBJ whole genome shotgun (WGS) entry which is preliminary data.</text>
</comment>
<evidence type="ECO:0000313" key="1">
    <source>
        <dbReference type="EMBL" id="RKQ69804.1"/>
    </source>
</evidence>
<accession>A0A420WFL9</accession>
<dbReference type="InParanoid" id="A0A420WFL9"/>
<dbReference type="EMBL" id="RBII01000002">
    <property type="protein sequence ID" value="RKQ69804.1"/>
    <property type="molecule type" value="Genomic_DNA"/>
</dbReference>